<accession>A0A2T4UG16</accession>
<reference evidence="7 8" key="1">
    <citation type="submission" date="2018-03" db="EMBL/GenBank/DDBJ databases">
        <title>Aquarubrobacter algicola gen. nov., sp. nov., a novel actinobacterium isolated from shallow eutrophic lake during the end of cyanobacterial harmful algal blooms.</title>
        <authorList>
            <person name="Chun S.J."/>
        </authorList>
    </citation>
    <scope>NUCLEOTIDE SEQUENCE [LARGE SCALE GENOMIC DNA]</scope>
    <source>
        <strain evidence="7 8">Seoho-28</strain>
    </source>
</reference>
<dbReference type="PANTHER" id="PTHR43731:SF9">
    <property type="entry name" value="SLR1461 PROTEIN"/>
    <property type="match status" value="1"/>
</dbReference>
<dbReference type="InterPro" id="IPR022764">
    <property type="entry name" value="Peptidase_S54_rhomboid_dom"/>
</dbReference>
<keyword evidence="2 5" id="KW-0812">Transmembrane</keyword>
<keyword evidence="7" id="KW-0378">Hydrolase</keyword>
<dbReference type="GO" id="GO:0004252">
    <property type="term" value="F:serine-type endopeptidase activity"/>
    <property type="evidence" value="ECO:0007669"/>
    <property type="project" value="InterPro"/>
</dbReference>
<evidence type="ECO:0000256" key="5">
    <source>
        <dbReference type="SAM" id="Phobius"/>
    </source>
</evidence>
<dbReference type="GO" id="GO:0016020">
    <property type="term" value="C:membrane"/>
    <property type="evidence" value="ECO:0007669"/>
    <property type="project" value="UniProtKB-SubCell"/>
</dbReference>
<name>A0A2T4UG16_9ACTN</name>
<keyword evidence="8" id="KW-1185">Reference proteome</keyword>
<dbReference type="Pfam" id="PF01694">
    <property type="entry name" value="Rhomboid"/>
    <property type="match status" value="1"/>
</dbReference>
<proteinExistence type="predicted"/>
<dbReference type="EMBL" id="PYYB01000001">
    <property type="protein sequence ID" value="PTL58192.1"/>
    <property type="molecule type" value="Genomic_DNA"/>
</dbReference>
<keyword evidence="4 5" id="KW-0472">Membrane</keyword>
<dbReference type="SUPFAM" id="SSF144091">
    <property type="entry name" value="Rhomboid-like"/>
    <property type="match status" value="1"/>
</dbReference>
<dbReference type="OrthoDB" id="465874at2"/>
<evidence type="ECO:0000256" key="3">
    <source>
        <dbReference type="ARBA" id="ARBA00022989"/>
    </source>
</evidence>
<dbReference type="Gene3D" id="1.20.1540.10">
    <property type="entry name" value="Rhomboid-like"/>
    <property type="match status" value="1"/>
</dbReference>
<comment type="subcellular location">
    <subcellularLocation>
        <location evidence="1">Membrane</location>
        <topology evidence="1">Multi-pass membrane protein</topology>
    </subcellularLocation>
</comment>
<evidence type="ECO:0000313" key="7">
    <source>
        <dbReference type="EMBL" id="PTL58192.1"/>
    </source>
</evidence>
<feature type="transmembrane region" description="Helical" evidence="5">
    <location>
        <begin position="171"/>
        <end position="189"/>
    </location>
</feature>
<feature type="transmembrane region" description="Helical" evidence="5">
    <location>
        <begin position="20"/>
        <end position="38"/>
    </location>
</feature>
<protein>
    <submittedName>
        <fullName evidence="7">Rhomboid family intramembrane serine protease</fullName>
    </submittedName>
</protein>
<keyword evidence="3 5" id="KW-1133">Transmembrane helix</keyword>
<evidence type="ECO:0000256" key="4">
    <source>
        <dbReference type="ARBA" id="ARBA00023136"/>
    </source>
</evidence>
<dbReference type="AlphaFoldDB" id="A0A2T4UG16"/>
<evidence type="ECO:0000256" key="2">
    <source>
        <dbReference type="ARBA" id="ARBA00022692"/>
    </source>
</evidence>
<feature type="domain" description="Peptidase S54 rhomboid" evidence="6">
    <location>
        <begin position="56"/>
        <end position="189"/>
    </location>
</feature>
<dbReference type="InterPro" id="IPR050925">
    <property type="entry name" value="Rhomboid_protease_S54"/>
</dbReference>
<dbReference type="GO" id="GO:0006508">
    <property type="term" value="P:proteolysis"/>
    <property type="evidence" value="ECO:0007669"/>
    <property type="project" value="UniProtKB-KW"/>
</dbReference>
<dbReference type="PANTHER" id="PTHR43731">
    <property type="entry name" value="RHOMBOID PROTEASE"/>
    <property type="match status" value="1"/>
</dbReference>
<sequence length="209" mass="21563">MATEQATGTPTDPRVAGLKLVVGMAALMWVLEVVDVAADHRLDRYGIEPREADGLLGILFAPFLHVGFGHLAGNTVPFLALGAGIALSGIARVAIVTAIVGVVGGLGTWLTGSDNSVHLGASGLVFGYATYLISRGVFERNLVHLAVAAVVAAGYGGVLLGGILPEDGVSWQGHLFGAIGGILAARLLASEEDRMHPRARARARREAAI</sequence>
<gene>
    <name evidence="7" type="ORF">C7Y72_00260</name>
</gene>
<dbReference type="RefSeq" id="WP_107566630.1">
    <property type="nucleotide sequence ID" value="NZ_PYYB01000001.1"/>
</dbReference>
<evidence type="ECO:0000313" key="8">
    <source>
        <dbReference type="Proteomes" id="UP000240739"/>
    </source>
</evidence>
<feature type="transmembrane region" description="Helical" evidence="5">
    <location>
        <begin position="145"/>
        <end position="165"/>
    </location>
</feature>
<feature type="transmembrane region" description="Helical" evidence="5">
    <location>
        <begin position="58"/>
        <end position="81"/>
    </location>
</feature>
<evidence type="ECO:0000256" key="1">
    <source>
        <dbReference type="ARBA" id="ARBA00004141"/>
    </source>
</evidence>
<keyword evidence="7" id="KW-0645">Protease</keyword>
<feature type="transmembrane region" description="Helical" evidence="5">
    <location>
        <begin position="93"/>
        <end position="110"/>
    </location>
</feature>
<comment type="caution">
    <text evidence="7">The sequence shown here is derived from an EMBL/GenBank/DDBJ whole genome shotgun (WGS) entry which is preliminary data.</text>
</comment>
<organism evidence="7 8">
    <name type="scientific">Paraconexibacter algicola</name>
    <dbReference type="NCBI Taxonomy" id="2133960"/>
    <lineage>
        <taxon>Bacteria</taxon>
        <taxon>Bacillati</taxon>
        <taxon>Actinomycetota</taxon>
        <taxon>Thermoleophilia</taxon>
        <taxon>Solirubrobacterales</taxon>
        <taxon>Paraconexibacteraceae</taxon>
        <taxon>Paraconexibacter</taxon>
    </lineage>
</organism>
<dbReference type="Proteomes" id="UP000240739">
    <property type="component" value="Unassembled WGS sequence"/>
</dbReference>
<dbReference type="InterPro" id="IPR035952">
    <property type="entry name" value="Rhomboid-like_sf"/>
</dbReference>
<evidence type="ECO:0000259" key="6">
    <source>
        <dbReference type="Pfam" id="PF01694"/>
    </source>
</evidence>